<dbReference type="EMBL" id="JABWDY010015764">
    <property type="protein sequence ID" value="KAF5196595.1"/>
    <property type="molecule type" value="Genomic_DNA"/>
</dbReference>
<dbReference type="AlphaFoldDB" id="A0A7J6WJF3"/>
<sequence>MTNPRDEYLHVNCRPGHYIWCCSQETLNQVNLLVLQVPNFSEQAECSGILSAVQWAARQG</sequence>
<gene>
    <name evidence="1" type="ORF">FRX31_013817</name>
</gene>
<comment type="caution">
    <text evidence="1">The sequence shown here is derived from an EMBL/GenBank/DDBJ whole genome shotgun (WGS) entry which is preliminary data.</text>
</comment>
<protein>
    <submittedName>
        <fullName evidence="1">Uncharacterized protein</fullName>
    </submittedName>
</protein>
<evidence type="ECO:0000313" key="1">
    <source>
        <dbReference type="EMBL" id="KAF5196595.1"/>
    </source>
</evidence>
<dbReference type="Proteomes" id="UP000554482">
    <property type="component" value="Unassembled WGS sequence"/>
</dbReference>
<organism evidence="1 2">
    <name type="scientific">Thalictrum thalictroides</name>
    <name type="common">Rue-anemone</name>
    <name type="synonym">Anemone thalictroides</name>
    <dbReference type="NCBI Taxonomy" id="46969"/>
    <lineage>
        <taxon>Eukaryota</taxon>
        <taxon>Viridiplantae</taxon>
        <taxon>Streptophyta</taxon>
        <taxon>Embryophyta</taxon>
        <taxon>Tracheophyta</taxon>
        <taxon>Spermatophyta</taxon>
        <taxon>Magnoliopsida</taxon>
        <taxon>Ranunculales</taxon>
        <taxon>Ranunculaceae</taxon>
        <taxon>Thalictroideae</taxon>
        <taxon>Thalictrum</taxon>
    </lineage>
</organism>
<proteinExistence type="predicted"/>
<reference evidence="1 2" key="1">
    <citation type="submission" date="2020-06" db="EMBL/GenBank/DDBJ databases">
        <title>Transcriptomic and genomic resources for Thalictrum thalictroides and T. hernandezii: Facilitating candidate gene discovery in an emerging model plant lineage.</title>
        <authorList>
            <person name="Arias T."/>
            <person name="Riano-Pachon D.M."/>
            <person name="Di Stilio V.S."/>
        </authorList>
    </citation>
    <scope>NUCLEOTIDE SEQUENCE [LARGE SCALE GENOMIC DNA]</scope>
    <source>
        <strain evidence="2">cv. WT478/WT964</strain>
        <tissue evidence="1">Leaves</tissue>
    </source>
</reference>
<keyword evidence="2" id="KW-1185">Reference proteome</keyword>
<evidence type="ECO:0000313" key="2">
    <source>
        <dbReference type="Proteomes" id="UP000554482"/>
    </source>
</evidence>
<name>A0A7J6WJF3_THATH</name>
<accession>A0A7J6WJF3</accession>